<dbReference type="InterPro" id="IPR006829">
    <property type="entry name" value="LXG_dom"/>
</dbReference>
<evidence type="ECO:0000259" key="2">
    <source>
        <dbReference type="PROSITE" id="PS51756"/>
    </source>
</evidence>
<proteinExistence type="inferred from homology"/>
<dbReference type="EMBL" id="NPBV01000001">
    <property type="protein sequence ID" value="PAD23088.1"/>
    <property type="molecule type" value="Genomic_DNA"/>
</dbReference>
<evidence type="ECO:0000313" key="3">
    <source>
        <dbReference type="EMBL" id="PAD23088.1"/>
    </source>
</evidence>
<dbReference type="Pfam" id="PF14411">
    <property type="entry name" value="LHH"/>
    <property type="match status" value="1"/>
</dbReference>
<dbReference type="InterPro" id="IPR026834">
    <property type="entry name" value="LHH"/>
</dbReference>
<reference evidence="3 4" key="1">
    <citation type="submission" date="2017-07" db="EMBL/GenBank/DDBJ databases">
        <title>Isolation and whole genome analysis of endospore-forming bacteria from heroin.</title>
        <authorList>
            <person name="Kalinowski J."/>
            <person name="Ahrens B."/>
            <person name="Al-Dilaimi A."/>
            <person name="Winkler A."/>
            <person name="Wibberg D."/>
            <person name="Schleenbecker U."/>
            <person name="Ruckert C."/>
            <person name="Wolfel R."/>
            <person name="Grass G."/>
        </authorList>
    </citation>
    <scope>NUCLEOTIDE SEQUENCE [LARGE SCALE GENOMIC DNA]</scope>
    <source>
        <strain evidence="3 4">7528</strain>
    </source>
</reference>
<dbReference type="Pfam" id="PF04740">
    <property type="entry name" value="LXG"/>
    <property type="match status" value="1"/>
</dbReference>
<evidence type="ECO:0000313" key="4">
    <source>
        <dbReference type="Proteomes" id="UP000216013"/>
    </source>
</evidence>
<protein>
    <recommendedName>
        <fullName evidence="2">LXG domain-containing protein</fullName>
    </recommendedName>
</protein>
<sequence>MVKTIKNLDVQDIQQQVDSTKKFISQTKESIEHVKQALNGVTTLHDGFEGSTADSIRSFFEETHKPFLEFMNSFLIQYEETLSSVNEEVLSFESDEHGFIREEFLEDELKSRLVKASTSLTSTSIDINQQLLYVKDIVNVPSVDSEPFINSINKGKEKLSETLSNMYDMDAKATKKLDKPVQDIEQMKTYLAKLKDAIDKNNITVDSYSSEQLTKQNFYKDFKLQADGRQALTSDKPIPLTEQEYKALQDQIKDSKTVQDDQFEWDGEYFILADGRIIRAYINPNSDSPVSQTSFEFVSRIPKDRENLKELKQEDAKKLVKDGTIGGFNYVLGDLITLADPNASLGEYSMALLFTTGKPLKAGKDVYEFGATSWKSWIDDLSDSTAAGKGLPDAKAGKVDEVKDAAKEYKNYKSVEYSGTTKINGEVRDTSRRVYQRIDIDFGRVDPKTGKSNYQLMKSGKPPIWRDGTKIELHHLIQREPGSMVELPSSMHKEYDKILHGLVENGGSFRNDPVLKKQYENFRSKYWRWRAKQIDKGEF</sequence>
<accession>A0A268AG45</accession>
<dbReference type="Proteomes" id="UP000216013">
    <property type="component" value="Unassembled WGS sequence"/>
</dbReference>
<comment type="similarity">
    <text evidence="1">In the N-terminal section; belongs to the LXG family.</text>
</comment>
<dbReference type="AlphaFoldDB" id="A0A268AG45"/>
<feature type="domain" description="LXG" evidence="2">
    <location>
        <begin position="4"/>
        <end position="239"/>
    </location>
</feature>
<dbReference type="PROSITE" id="PS51756">
    <property type="entry name" value="LXG"/>
    <property type="match status" value="1"/>
</dbReference>
<name>A0A268AG45_9BACI</name>
<comment type="caution">
    <text evidence="3">The sequence shown here is derived from an EMBL/GenBank/DDBJ whole genome shotgun (WGS) entry which is preliminary data.</text>
</comment>
<evidence type="ECO:0000256" key="1">
    <source>
        <dbReference type="ARBA" id="ARBA00034117"/>
    </source>
</evidence>
<gene>
    <name evidence="3" type="ORF">CHH64_00280</name>
</gene>
<organism evidence="3 4">
    <name type="scientific">Terribacillus saccharophilus</name>
    <dbReference type="NCBI Taxonomy" id="361277"/>
    <lineage>
        <taxon>Bacteria</taxon>
        <taxon>Bacillati</taxon>
        <taxon>Bacillota</taxon>
        <taxon>Bacilli</taxon>
        <taxon>Bacillales</taxon>
        <taxon>Bacillaceae</taxon>
        <taxon>Terribacillus</taxon>
    </lineage>
</organism>